<dbReference type="EMBL" id="PP232116">
    <property type="protein sequence ID" value="XAG98228.1"/>
    <property type="molecule type" value="Genomic_DNA"/>
</dbReference>
<evidence type="ECO:0000313" key="1">
    <source>
        <dbReference type="EMBL" id="XAG98228.1"/>
    </source>
</evidence>
<protein>
    <submittedName>
        <fullName evidence="1">Uncharacterized protein</fullName>
    </submittedName>
</protein>
<reference evidence="1" key="1">
    <citation type="submission" date="2024-01" db="EMBL/GenBank/DDBJ databases">
        <title>New evidence supports the origin of RcGTA from prophage.</title>
        <authorList>
            <person name="Xu Y."/>
            <person name="Liu B."/>
            <person name="Chen F."/>
        </authorList>
    </citation>
    <scope>NUCLEOTIDE SEQUENCE</scope>
</reference>
<sequence>MDRVKEAAALRTVAAHVDALDGDRWQIAALGSETLLDALGPDNSRVTILTFTAHAKPEEIELVAGALDNARIMLDVITRAKKVLRAADGEGGKPLPRPSDTARLATPAKKNHAAEAAMLCERVAFRNWLIERHGLDLKGTADDAARTARAAQKLRSLLGVTSRKAINEDDTVRDRWISLRQDYYATAGRGQG</sequence>
<gene>
    <name evidence="1" type="ORF">vBMseSP1_gp24</name>
</gene>
<proteinExistence type="predicted"/>
<accession>A0AB38ZLL9</accession>
<organism evidence="1">
    <name type="scientific">Mesorhizobium phage vB_MseS-P1</name>
    <dbReference type="NCBI Taxonomy" id="3120101"/>
    <lineage>
        <taxon>Viruses</taxon>
    </lineage>
</organism>
<name>A0AB38ZLL9_9VIRU</name>